<feature type="chain" id="PRO_5038360912" evidence="3">
    <location>
        <begin position="30"/>
        <end position="382"/>
    </location>
</feature>
<feature type="domain" description="DUF8173" evidence="4">
    <location>
        <begin position="173"/>
        <end position="346"/>
    </location>
</feature>
<feature type="region of interest" description="Disordered" evidence="1">
    <location>
        <begin position="358"/>
        <end position="382"/>
    </location>
</feature>
<dbReference type="Pfam" id="PF26514">
    <property type="entry name" value="DUF8173"/>
    <property type="match status" value="1"/>
</dbReference>
<comment type="caution">
    <text evidence="5">The sequence shown here is derived from an EMBL/GenBank/DDBJ whole genome shotgun (WGS) entry which is preliminary data.</text>
</comment>
<keyword evidence="2" id="KW-0812">Transmembrane</keyword>
<feature type="transmembrane region" description="Helical" evidence="2">
    <location>
        <begin position="198"/>
        <end position="225"/>
    </location>
</feature>
<gene>
    <name evidence="5" type="ORF">HNR13_001192</name>
</gene>
<keyword evidence="2" id="KW-0472">Membrane</keyword>
<feature type="transmembrane region" description="Helical" evidence="2">
    <location>
        <begin position="273"/>
        <end position="294"/>
    </location>
</feature>
<dbReference type="AlphaFoldDB" id="A0A853CWF3"/>
<proteinExistence type="predicted"/>
<evidence type="ECO:0000259" key="4">
    <source>
        <dbReference type="Pfam" id="PF26514"/>
    </source>
</evidence>
<feature type="signal peptide" evidence="3">
    <location>
        <begin position="1"/>
        <end position="29"/>
    </location>
</feature>
<feature type="transmembrane region" description="Helical" evidence="2">
    <location>
        <begin position="245"/>
        <end position="267"/>
    </location>
</feature>
<evidence type="ECO:0000313" key="6">
    <source>
        <dbReference type="Proteomes" id="UP000578352"/>
    </source>
</evidence>
<evidence type="ECO:0000256" key="2">
    <source>
        <dbReference type="SAM" id="Phobius"/>
    </source>
</evidence>
<dbReference type="Proteomes" id="UP000578352">
    <property type="component" value="Unassembled WGS sequence"/>
</dbReference>
<organism evidence="5 6">
    <name type="scientific">Leifsonia shinshuensis</name>
    <dbReference type="NCBI Taxonomy" id="150026"/>
    <lineage>
        <taxon>Bacteria</taxon>
        <taxon>Bacillati</taxon>
        <taxon>Actinomycetota</taxon>
        <taxon>Actinomycetes</taxon>
        <taxon>Micrococcales</taxon>
        <taxon>Microbacteriaceae</taxon>
        <taxon>Leifsonia</taxon>
    </lineage>
</organism>
<protein>
    <submittedName>
        <fullName evidence="5">Cytoskeletal protein CcmA (Bactofilin family)</fullName>
    </submittedName>
</protein>
<dbReference type="RefSeq" id="WP_179604900.1">
    <property type="nucleotide sequence ID" value="NZ_BAABEH010000001.1"/>
</dbReference>
<evidence type="ECO:0000256" key="3">
    <source>
        <dbReference type="SAM" id="SignalP"/>
    </source>
</evidence>
<keyword evidence="3" id="KW-0732">Signal</keyword>
<feature type="compositionally biased region" description="Low complexity" evidence="1">
    <location>
        <begin position="358"/>
        <end position="371"/>
    </location>
</feature>
<reference evidence="5 6" key="1">
    <citation type="submission" date="2020-07" db="EMBL/GenBank/DDBJ databases">
        <title>Sequencing the genomes of 1000 actinobacteria strains.</title>
        <authorList>
            <person name="Klenk H.-P."/>
        </authorList>
    </citation>
    <scope>NUCLEOTIDE SEQUENCE [LARGE SCALE GENOMIC DNA]</scope>
    <source>
        <strain evidence="5 6">DSM 15165</strain>
    </source>
</reference>
<evidence type="ECO:0000256" key="1">
    <source>
        <dbReference type="SAM" id="MobiDB-lite"/>
    </source>
</evidence>
<accession>A0A853CWF3</accession>
<sequence>MNTRATHFLRIAGSAVLAGFLAVTLGAAAAAPAQTGGGTGPHFYSGVAVDVSGPVNGDVYAAGQSVTVSGDVTGDVIAAAQTITISGRVNGNVRLAGANVTITGQVARSGTIFASDLLIDAGGSVQNDIVATASTIRVAGDVGRDLLVSVSDLRIDGNVGGDVTYASPTTAHITAGAVAGSINHVQTQQPSAPQISPWAAVLGWFLGLVYALVALSLLTVAAGLLVPRMLTGVTDRLLPSPWRALLVGFVAAIVVPIGLLVLLVTIVGAPLALAGLLIWTVLTLATFLVGAHYLGRVVLRSSPHPVLQSFVGGLILIVGLQIPVLNILVWLAMVFFGLGAELLELYRVRPWRVGGAAAPAAPSATAPQPDAGQVLTGEPPRQ</sequence>
<dbReference type="EMBL" id="JACCFL010000001">
    <property type="protein sequence ID" value="NYJ22905.1"/>
    <property type="molecule type" value="Genomic_DNA"/>
</dbReference>
<dbReference type="InterPro" id="IPR058486">
    <property type="entry name" value="DUF8173"/>
</dbReference>
<name>A0A853CWF3_9MICO</name>
<keyword evidence="2" id="KW-1133">Transmembrane helix</keyword>
<evidence type="ECO:0000313" key="5">
    <source>
        <dbReference type="EMBL" id="NYJ22905.1"/>
    </source>
</evidence>